<dbReference type="CDD" id="cd07016">
    <property type="entry name" value="S14_ClpP_1"/>
    <property type="match status" value="1"/>
</dbReference>
<evidence type="ECO:0000313" key="5">
    <source>
        <dbReference type="EMBL" id="DAF51928.1"/>
    </source>
</evidence>
<name>A0A8S5SLY7_9CAUD</name>
<dbReference type="GO" id="GO:0004176">
    <property type="term" value="F:ATP-dependent peptidase activity"/>
    <property type="evidence" value="ECO:0007669"/>
    <property type="project" value="InterPro"/>
</dbReference>
<dbReference type="PANTHER" id="PTHR10381">
    <property type="entry name" value="ATP-DEPENDENT CLP PROTEASE PROTEOLYTIC SUBUNIT"/>
    <property type="match status" value="1"/>
</dbReference>
<dbReference type="PRINTS" id="PR00127">
    <property type="entry name" value="CLPPROTEASEP"/>
</dbReference>
<dbReference type="InterPro" id="IPR023562">
    <property type="entry name" value="ClpP/TepA"/>
</dbReference>
<dbReference type="GO" id="GO:0051117">
    <property type="term" value="F:ATPase binding"/>
    <property type="evidence" value="ECO:0007669"/>
    <property type="project" value="TreeGrafter"/>
</dbReference>
<dbReference type="Pfam" id="PF00574">
    <property type="entry name" value="CLP_protease"/>
    <property type="match status" value="1"/>
</dbReference>
<organism evidence="5">
    <name type="scientific">Siphoviridae sp. ctOb14</name>
    <dbReference type="NCBI Taxonomy" id="2827862"/>
    <lineage>
        <taxon>Viruses</taxon>
        <taxon>Duplodnaviria</taxon>
        <taxon>Heunggongvirae</taxon>
        <taxon>Uroviricota</taxon>
        <taxon>Caudoviricetes</taxon>
    </lineage>
</organism>
<sequence length="247" mass="27012">MAEKINVKGTIIYNSDKWIYDLFDMESTSSQDIENALNKANGEDVEVYINSGGGYVYVGSEIYSLLKDYKARVDVKIIGMAGSAASVIAMGANNGGKVMISPTAQIMIHNAQGEAEGDYRAMQLNADILQSIDKSIANAYILKTGMKQEDLLALMSKTTYLTAQEAKKYNFADEIMFDEGGKLTNSANGSFLIPPQVLNKVRNMVKPPGAPPKEPENGDNEPKQEEKQVTDGKKDEKARLALELDLI</sequence>
<dbReference type="GO" id="GO:0006515">
    <property type="term" value="P:protein quality control for misfolded or incompletely synthesized proteins"/>
    <property type="evidence" value="ECO:0007669"/>
    <property type="project" value="TreeGrafter"/>
</dbReference>
<accession>A0A8S5SLY7</accession>
<feature type="compositionally biased region" description="Basic and acidic residues" evidence="4">
    <location>
        <begin position="213"/>
        <end position="236"/>
    </location>
</feature>
<dbReference type="GO" id="GO:0009368">
    <property type="term" value="C:endopeptidase Clp complex"/>
    <property type="evidence" value="ECO:0007669"/>
    <property type="project" value="TreeGrafter"/>
</dbReference>
<comment type="similarity">
    <text evidence="1">Belongs to the peptidase S14 family.</text>
</comment>
<evidence type="ECO:0000256" key="3">
    <source>
        <dbReference type="ARBA" id="ARBA00022801"/>
    </source>
</evidence>
<evidence type="ECO:0000256" key="4">
    <source>
        <dbReference type="SAM" id="MobiDB-lite"/>
    </source>
</evidence>
<dbReference type="NCBIfam" id="NF045542">
    <property type="entry name" value="Clp_rel_HeadMat"/>
    <property type="match status" value="1"/>
</dbReference>
<keyword evidence="5" id="KW-0645">Protease</keyword>
<protein>
    <submittedName>
        <fullName evidence="5">ATP dependent Clp protease</fullName>
    </submittedName>
</protein>
<proteinExistence type="inferred from homology"/>
<dbReference type="PANTHER" id="PTHR10381:SF70">
    <property type="entry name" value="ATP-DEPENDENT CLP PROTEASE PROTEOLYTIC SUBUNIT"/>
    <property type="match status" value="1"/>
</dbReference>
<keyword evidence="3" id="KW-0378">Hydrolase</keyword>
<feature type="region of interest" description="Disordered" evidence="4">
    <location>
        <begin position="202"/>
        <end position="236"/>
    </location>
</feature>
<evidence type="ECO:0000256" key="1">
    <source>
        <dbReference type="ARBA" id="ARBA00007039"/>
    </source>
</evidence>
<dbReference type="Gene3D" id="3.90.226.10">
    <property type="entry name" value="2-enoyl-CoA Hydratase, Chain A, domain 1"/>
    <property type="match status" value="1"/>
</dbReference>
<dbReference type="SUPFAM" id="SSF52096">
    <property type="entry name" value="ClpP/crotonase"/>
    <property type="match status" value="1"/>
</dbReference>
<keyword evidence="2" id="KW-0963">Cytoplasm</keyword>
<dbReference type="InterPro" id="IPR029045">
    <property type="entry name" value="ClpP/crotonase-like_dom_sf"/>
</dbReference>
<dbReference type="EMBL" id="BK032625">
    <property type="protein sequence ID" value="DAF51928.1"/>
    <property type="molecule type" value="Genomic_DNA"/>
</dbReference>
<evidence type="ECO:0000256" key="2">
    <source>
        <dbReference type="ARBA" id="ARBA00022490"/>
    </source>
</evidence>
<reference evidence="5" key="1">
    <citation type="journal article" date="2021" name="Proc. Natl. Acad. Sci. U.S.A.">
        <title>A Catalog of Tens of Thousands of Viruses from Human Metagenomes Reveals Hidden Associations with Chronic Diseases.</title>
        <authorList>
            <person name="Tisza M.J."/>
            <person name="Buck C.B."/>
        </authorList>
    </citation>
    <scope>NUCLEOTIDE SEQUENCE</scope>
    <source>
        <strain evidence="5">CtOb14</strain>
    </source>
</reference>
<dbReference type="GO" id="GO:0004252">
    <property type="term" value="F:serine-type endopeptidase activity"/>
    <property type="evidence" value="ECO:0007669"/>
    <property type="project" value="InterPro"/>
</dbReference>
<dbReference type="InterPro" id="IPR001907">
    <property type="entry name" value="ClpP"/>
</dbReference>